<gene>
    <name evidence="1" type="ORF">AYI69_g4487</name>
</gene>
<sequence>MDFDSITVEAIHPEPIDLELVTAAMKRSLVLVGNSGNIDIHRIQRLIMRGCGISTHLLKILDVNSNNPLSIL</sequence>
<name>A0A1R1YD70_9FUNG</name>
<evidence type="ECO:0000313" key="2">
    <source>
        <dbReference type="Proteomes" id="UP000187429"/>
    </source>
</evidence>
<proteinExistence type="predicted"/>
<dbReference type="EMBL" id="LSSM01001739">
    <property type="protein sequence ID" value="OMJ24868.1"/>
    <property type="molecule type" value="Genomic_DNA"/>
</dbReference>
<keyword evidence="2" id="KW-1185">Reference proteome</keyword>
<protein>
    <submittedName>
        <fullName evidence="1">Uncharacterized protein</fullName>
    </submittedName>
</protein>
<evidence type="ECO:0000313" key="1">
    <source>
        <dbReference type="EMBL" id="OMJ24868.1"/>
    </source>
</evidence>
<reference evidence="2" key="1">
    <citation type="submission" date="2017-01" db="EMBL/GenBank/DDBJ databases">
        <authorList>
            <person name="Wang Y."/>
            <person name="White M."/>
            <person name="Kvist S."/>
            <person name="Moncalvo J.-M."/>
        </authorList>
    </citation>
    <scope>NUCLEOTIDE SEQUENCE [LARGE SCALE GENOMIC DNA]</scope>
    <source>
        <strain evidence="2">ID-206-W2</strain>
    </source>
</reference>
<comment type="caution">
    <text evidence="1">The sequence shown here is derived from an EMBL/GenBank/DDBJ whole genome shotgun (WGS) entry which is preliminary data.</text>
</comment>
<organism evidence="1 2">
    <name type="scientific">Smittium culicis</name>
    <dbReference type="NCBI Taxonomy" id="133412"/>
    <lineage>
        <taxon>Eukaryota</taxon>
        <taxon>Fungi</taxon>
        <taxon>Fungi incertae sedis</taxon>
        <taxon>Zoopagomycota</taxon>
        <taxon>Kickxellomycotina</taxon>
        <taxon>Harpellomycetes</taxon>
        <taxon>Harpellales</taxon>
        <taxon>Legeriomycetaceae</taxon>
        <taxon>Smittium</taxon>
    </lineage>
</organism>
<dbReference type="Proteomes" id="UP000187429">
    <property type="component" value="Unassembled WGS sequence"/>
</dbReference>
<accession>A0A1R1YD70</accession>
<dbReference type="AlphaFoldDB" id="A0A1R1YD70"/>